<dbReference type="InterPro" id="IPR010775">
    <property type="entry name" value="DUF1365"/>
</dbReference>
<dbReference type="EMBL" id="DSOV01000058">
    <property type="protein sequence ID" value="HEN43313.1"/>
    <property type="molecule type" value="Genomic_DNA"/>
</dbReference>
<gene>
    <name evidence="1" type="ORF">ENQ87_13260</name>
</gene>
<reference evidence="1" key="1">
    <citation type="journal article" date="2020" name="mSystems">
        <title>Genome- and Community-Level Interaction Insights into Carbon Utilization and Element Cycling Functions of Hydrothermarchaeota in Hydrothermal Sediment.</title>
        <authorList>
            <person name="Zhou Z."/>
            <person name="Liu Y."/>
            <person name="Xu W."/>
            <person name="Pan J."/>
            <person name="Luo Z.H."/>
            <person name="Li M."/>
        </authorList>
    </citation>
    <scope>NUCLEOTIDE SEQUENCE [LARGE SCALE GENOMIC DNA]</scope>
    <source>
        <strain evidence="1">SpSt-349</strain>
    </source>
</reference>
<evidence type="ECO:0000313" key="1">
    <source>
        <dbReference type="EMBL" id="HEN43313.1"/>
    </source>
</evidence>
<dbReference type="PANTHER" id="PTHR33973:SF4">
    <property type="entry name" value="OS07G0153300 PROTEIN"/>
    <property type="match status" value="1"/>
</dbReference>
<protein>
    <submittedName>
        <fullName evidence="1">DUF1365 domain-containing protein</fullName>
    </submittedName>
</protein>
<dbReference type="PANTHER" id="PTHR33973">
    <property type="entry name" value="OS07G0153300 PROTEIN"/>
    <property type="match status" value="1"/>
</dbReference>
<sequence length="283" mass="32525">MGTGGVDICARWEAAHLKALGMATVMGSALYTGQVGHRRNTPVVNEFRYNLFMVYLDLAELELVFANRLFWSVEGPTWASFRRADHLRREGPLDTAVRDVAEEQLGFRPAGPIRLLTHLRYLGYCFNPISIYYCFGADGLRLDAVVAEVHNTPWGEEYVRALDIRSARREGEWYLFELEKEFHVSPFMPMDIRYTWGFTPPGETLAVRMESERGEETIFEARLDLQRRPLTGPNLAMALLRWPAMTLRVITAIYWQALRIKRKGVPFCPHPAHHQITKGSYHP</sequence>
<dbReference type="Pfam" id="PF07103">
    <property type="entry name" value="DUF1365"/>
    <property type="match status" value="1"/>
</dbReference>
<dbReference type="AlphaFoldDB" id="A0A831U322"/>
<name>A0A831U322_GEOME</name>
<comment type="caution">
    <text evidence="1">The sequence shown here is derived from an EMBL/GenBank/DDBJ whole genome shotgun (WGS) entry which is preliminary data.</text>
</comment>
<accession>A0A831U322</accession>
<proteinExistence type="predicted"/>
<organism evidence="1">
    <name type="scientific">Geobacter metallireducens</name>
    <dbReference type="NCBI Taxonomy" id="28232"/>
    <lineage>
        <taxon>Bacteria</taxon>
        <taxon>Pseudomonadati</taxon>
        <taxon>Thermodesulfobacteriota</taxon>
        <taxon>Desulfuromonadia</taxon>
        <taxon>Geobacterales</taxon>
        <taxon>Geobacteraceae</taxon>
        <taxon>Geobacter</taxon>
    </lineage>
</organism>